<evidence type="ECO:0000313" key="1">
    <source>
        <dbReference type="EMBL" id="OAI22032.1"/>
    </source>
</evidence>
<dbReference type="GO" id="GO:0008237">
    <property type="term" value="F:metallopeptidase activity"/>
    <property type="evidence" value="ECO:0007669"/>
    <property type="project" value="InterPro"/>
</dbReference>
<name>A0A291IJZ1_9GAMM</name>
<reference evidence="1 2" key="1">
    <citation type="submission" date="2016-03" db="EMBL/GenBank/DDBJ databases">
        <authorList>
            <person name="Heylen K."/>
            <person name="De Vos P."/>
            <person name="Vekeman B."/>
        </authorList>
    </citation>
    <scope>NUCLEOTIDE SEQUENCE [LARGE SCALE GENOMIC DNA]</scope>
    <source>
        <strain evidence="1 2">R-49807</strain>
    </source>
</reference>
<dbReference type="SUPFAM" id="SSF55486">
    <property type="entry name" value="Metalloproteases ('zincins'), catalytic domain"/>
    <property type="match status" value="1"/>
</dbReference>
<accession>A0A291IJZ1</accession>
<dbReference type="GO" id="GO:0005829">
    <property type="term" value="C:cytosol"/>
    <property type="evidence" value="ECO:0007669"/>
    <property type="project" value="TreeGrafter"/>
</dbReference>
<dbReference type="EMBL" id="LUUL01000127">
    <property type="protein sequence ID" value="OAI22032.1"/>
    <property type="molecule type" value="Genomic_DNA"/>
</dbReference>
<dbReference type="KEGG" id="mko:MKLM6_2276"/>
<evidence type="ECO:0000313" key="2">
    <source>
        <dbReference type="Proteomes" id="UP000077734"/>
    </source>
</evidence>
<dbReference type="Pfam" id="PF06167">
    <property type="entry name" value="Peptidase_M90"/>
    <property type="match status" value="1"/>
</dbReference>
<gene>
    <name evidence="1" type="ORF">A1356_19770</name>
</gene>
<dbReference type="RefSeq" id="WP_064029893.1">
    <property type="nucleotide sequence ID" value="NZ_CP023669.1"/>
</dbReference>
<keyword evidence="2" id="KW-1185">Reference proteome</keyword>
<organism evidence="1 2">
    <name type="scientific">Methylomonas koyamae</name>
    <dbReference type="NCBI Taxonomy" id="702114"/>
    <lineage>
        <taxon>Bacteria</taxon>
        <taxon>Pseudomonadati</taxon>
        <taxon>Pseudomonadota</taxon>
        <taxon>Gammaproteobacteria</taxon>
        <taxon>Methylococcales</taxon>
        <taxon>Methylococcaceae</taxon>
        <taxon>Methylomonas</taxon>
    </lineage>
</organism>
<dbReference type="AlphaFoldDB" id="A0A291IJZ1"/>
<dbReference type="InterPro" id="IPR010384">
    <property type="entry name" value="MtfA_fam"/>
</dbReference>
<protein>
    <submittedName>
        <fullName evidence="1">Uncharacterized protein</fullName>
    </submittedName>
</protein>
<dbReference type="Gene3D" id="1.10.472.150">
    <property type="entry name" value="Glucose-regulated metallo-peptidase M90, N-terminal domain"/>
    <property type="match status" value="1"/>
</dbReference>
<dbReference type="PANTHER" id="PTHR30164:SF2">
    <property type="entry name" value="PROTEIN MTFA"/>
    <property type="match status" value="1"/>
</dbReference>
<sequence>MNFIRRIKTRYLLHRYPIRHDIWHSVTEQLVILHRLSAVEKAHLRELTTLFLHEKRFICVGIQLTDKMQVTIAVQACLPILHLGFGLLSGWTDIVVYPDAFFVNREQVDECGVVHQEERLLCGEAWSRGPIVLSWSDIERDIADEQQGQNVIIHEIAHKLDMLDGSSNGIPPLHFKMVIPDWTTALTEAYAALQQSVEHHERTCVNAYAATSPAEFFAVLSEYFFTKPEVLFTHYLAVYRQFEQYYRQSPFGLHVN</sequence>
<dbReference type="CDD" id="cd20169">
    <property type="entry name" value="Peptidase_M90_mtfA"/>
    <property type="match status" value="1"/>
</dbReference>
<dbReference type="GO" id="GO:0004177">
    <property type="term" value="F:aminopeptidase activity"/>
    <property type="evidence" value="ECO:0007669"/>
    <property type="project" value="TreeGrafter"/>
</dbReference>
<proteinExistence type="predicted"/>
<dbReference type="Gene3D" id="3.40.390.10">
    <property type="entry name" value="Collagenase (Catalytic Domain)"/>
    <property type="match status" value="1"/>
</dbReference>
<dbReference type="InterPro" id="IPR024079">
    <property type="entry name" value="MetalloPept_cat_dom_sf"/>
</dbReference>
<dbReference type="InterPro" id="IPR042252">
    <property type="entry name" value="MtfA_N"/>
</dbReference>
<dbReference type="PANTHER" id="PTHR30164">
    <property type="entry name" value="MTFA PEPTIDASE"/>
    <property type="match status" value="1"/>
</dbReference>
<comment type="caution">
    <text evidence="1">The sequence shown here is derived from an EMBL/GenBank/DDBJ whole genome shotgun (WGS) entry which is preliminary data.</text>
</comment>
<dbReference type="Proteomes" id="UP000077734">
    <property type="component" value="Unassembled WGS sequence"/>
</dbReference>